<dbReference type="Proteomes" id="UP000037962">
    <property type="component" value="Unassembled WGS sequence"/>
</dbReference>
<accession>A0A7V8LM12</accession>
<organism evidence="1 3">
    <name type="scientific">Mycobacteroides immunogenum</name>
    <dbReference type="NCBI Taxonomy" id="83262"/>
    <lineage>
        <taxon>Bacteria</taxon>
        <taxon>Bacillati</taxon>
        <taxon>Actinomycetota</taxon>
        <taxon>Actinomycetes</taxon>
        <taxon>Mycobacteriales</taxon>
        <taxon>Mycobacteriaceae</taxon>
        <taxon>Mycobacteroides</taxon>
    </lineage>
</organism>
<evidence type="ECO:0000313" key="2">
    <source>
        <dbReference type="EMBL" id="KPG34901.1"/>
    </source>
</evidence>
<sequence length="350" mass="39703">MGWPGRRSGESHPVKFLQGTEALQYQNWATMPNILKGEEFKLVYLAPNGRRWDLLGPLAGRQGVQLSTEIHGLHHPSFQHLFTEGAYQEGATYERTNILKRVIDIGIMVGSGTRKLSKYQYQLVESNWWDSWPLGVTGWLGMHSRFGGWRWVQVMQASPVNTTVSKSPIYANNNHTLWSMQIVAPKPYFAKRTLVTTWKAHPQTHALHGYDEETITICNRGNVAVWPKFVYSGPGRAWVQDGVTSRLVPLPLLDANDGYVLVDTDPGERMLTASKDPVDNIFYQWARSSRILDFFLHDIADLGLPVWRRANGIRFNSQIPPRTTANIKVRHDHAGGTVSVLVPQRWSRPV</sequence>
<evidence type="ECO:0008006" key="5">
    <source>
        <dbReference type="Google" id="ProtNLM"/>
    </source>
</evidence>
<gene>
    <name evidence="1" type="ORF">AN908_21630</name>
    <name evidence="2" type="ORF">AN912_09660</name>
</gene>
<comment type="caution">
    <text evidence="1">The sequence shown here is derived from an EMBL/GenBank/DDBJ whole genome shotgun (WGS) entry which is preliminary data.</text>
</comment>
<name>A0A7V8LM12_9MYCO</name>
<reference evidence="3 4" key="1">
    <citation type="submission" date="2015-09" db="EMBL/GenBank/DDBJ databases">
        <title>Genome Sequences of Mycobacterium immunogenum Isolates, Recuperated from a Chloraminated Drinking Water Distribution System Simulator Subjected to Episodes of Nitrification.</title>
        <authorList>
            <person name="Gomez-Alvarez V."/>
            <person name="Revetta R.P."/>
        </authorList>
    </citation>
    <scope>NUCLEOTIDE SEQUENCE [LARGE SCALE GENOMIC DNA]</scope>
    <source>
        <strain evidence="1 3">H008</strain>
        <strain evidence="2 4">H076</strain>
    </source>
</reference>
<dbReference type="Proteomes" id="UP000037843">
    <property type="component" value="Unassembled WGS sequence"/>
</dbReference>
<protein>
    <recommendedName>
        <fullName evidence="5">Minor tail protein</fullName>
    </recommendedName>
</protein>
<dbReference type="EMBL" id="LJFS01000009">
    <property type="protein sequence ID" value="KPG34901.1"/>
    <property type="molecule type" value="Genomic_DNA"/>
</dbReference>
<evidence type="ECO:0000313" key="3">
    <source>
        <dbReference type="Proteomes" id="UP000037843"/>
    </source>
</evidence>
<keyword evidence="4" id="KW-1185">Reference proteome</keyword>
<evidence type="ECO:0000313" key="1">
    <source>
        <dbReference type="EMBL" id="KPG06395.1"/>
    </source>
</evidence>
<dbReference type="AlphaFoldDB" id="A0A7V8LM12"/>
<proteinExistence type="predicted"/>
<dbReference type="KEGG" id="miz:BAB75_06300"/>
<dbReference type="EMBL" id="LJFO01000013">
    <property type="protein sequence ID" value="KPG06395.1"/>
    <property type="molecule type" value="Genomic_DNA"/>
</dbReference>
<evidence type="ECO:0000313" key="4">
    <source>
        <dbReference type="Proteomes" id="UP000037962"/>
    </source>
</evidence>